<reference evidence="1" key="1">
    <citation type="submission" date="2020-06" db="EMBL/GenBank/DDBJ databases">
        <authorList>
            <consortium name="Plant Systems Biology data submission"/>
        </authorList>
    </citation>
    <scope>NUCLEOTIDE SEQUENCE</scope>
    <source>
        <strain evidence="1">D6</strain>
    </source>
</reference>
<comment type="caution">
    <text evidence="1">The sequence shown here is derived from an EMBL/GenBank/DDBJ whole genome shotgun (WGS) entry which is preliminary data.</text>
</comment>
<accession>A0A9N8DGB8</accession>
<dbReference type="Gene3D" id="3.40.525.10">
    <property type="entry name" value="CRAL-TRIO lipid binding domain"/>
    <property type="match status" value="1"/>
</dbReference>
<keyword evidence="2" id="KW-1185">Reference proteome</keyword>
<dbReference type="InterPro" id="IPR036865">
    <property type="entry name" value="CRAL-TRIO_dom_sf"/>
</dbReference>
<organism evidence="1 2">
    <name type="scientific">Seminavis robusta</name>
    <dbReference type="NCBI Taxonomy" id="568900"/>
    <lineage>
        <taxon>Eukaryota</taxon>
        <taxon>Sar</taxon>
        <taxon>Stramenopiles</taxon>
        <taxon>Ochrophyta</taxon>
        <taxon>Bacillariophyta</taxon>
        <taxon>Bacillariophyceae</taxon>
        <taxon>Bacillariophycidae</taxon>
        <taxon>Naviculales</taxon>
        <taxon>Naviculaceae</taxon>
        <taxon>Seminavis</taxon>
    </lineage>
</organism>
<evidence type="ECO:0000313" key="2">
    <source>
        <dbReference type="Proteomes" id="UP001153069"/>
    </source>
</evidence>
<dbReference type="SUPFAM" id="SSF52087">
    <property type="entry name" value="CRAL/TRIO domain"/>
    <property type="match status" value="1"/>
</dbReference>
<dbReference type="AlphaFoldDB" id="A0A9N8DGB8"/>
<proteinExistence type="predicted"/>
<protein>
    <recommendedName>
        <fullName evidence="3">CRAL-TRIO domain-containing protein</fullName>
    </recommendedName>
</protein>
<sequence>MIPGYIMSIHFDPRQGLYYLMLDMPKFDKSLVWKRPGMMETYLTSIYYVMTSVNADFDAVRQGSISNVECQGYHIGLNMMDQITFRKAMIEVISMYPCHAAANRFYHSPMLFNIMLSLVRRFTPARLRSKFELGCQFPGGRLDSVYMVGDPEKAKEHLIARVSAILRRRYDNEKSFSLSSNNS</sequence>
<evidence type="ECO:0008006" key="3">
    <source>
        <dbReference type="Google" id="ProtNLM"/>
    </source>
</evidence>
<dbReference type="Proteomes" id="UP001153069">
    <property type="component" value="Unassembled WGS sequence"/>
</dbReference>
<gene>
    <name evidence="1" type="ORF">SEMRO_128_G061260.1</name>
</gene>
<name>A0A9N8DGB8_9STRA</name>
<evidence type="ECO:0000313" key="1">
    <source>
        <dbReference type="EMBL" id="CAB9502134.1"/>
    </source>
</evidence>
<dbReference type="EMBL" id="CAICTM010000127">
    <property type="protein sequence ID" value="CAB9502134.1"/>
    <property type="molecule type" value="Genomic_DNA"/>
</dbReference>